<proteinExistence type="predicted"/>
<feature type="non-terminal residue" evidence="2">
    <location>
        <position position="135"/>
    </location>
</feature>
<feature type="compositionally biased region" description="Polar residues" evidence="1">
    <location>
        <begin position="11"/>
        <end position="21"/>
    </location>
</feature>
<accession>A0A820HDS1</accession>
<evidence type="ECO:0008006" key="4">
    <source>
        <dbReference type="Google" id="ProtNLM"/>
    </source>
</evidence>
<organism evidence="2 3">
    <name type="scientific">Adineta steineri</name>
    <dbReference type="NCBI Taxonomy" id="433720"/>
    <lineage>
        <taxon>Eukaryota</taxon>
        <taxon>Metazoa</taxon>
        <taxon>Spiralia</taxon>
        <taxon>Gnathifera</taxon>
        <taxon>Rotifera</taxon>
        <taxon>Eurotatoria</taxon>
        <taxon>Bdelloidea</taxon>
        <taxon>Adinetida</taxon>
        <taxon>Adinetidae</taxon>
        <taxon>Adineta</taxon>
    </lineage>
</organism>
<feature type="region of interest" description="Disordered" evidence="1">
    <location>
        <begin position="1"/>
        <end position="21"/>
    </location>
</feature>
<evidence type="ECO:0000313" key="2">
    <source>
        <dbReference type="EMBL" id="CAF4291734.1"/>
    </source>
</evidence>
<sequence length="135" mass="16148">MNRNKRRQEDNSFTDYNNNNIKKPRQNKITLSDRITNVEDLSNELFYEIFEYLIDHHAFQAFYDLNYRFQKLVLNSNSTIKINISSISKSQFHHYLRDRIKPCTSRIELFRLSNPCIDPCSLLLPIMKNLTQLTT</sequence>
<comment type="caution">
    <text evidence="2">The sequence shown here is derived from an EMBL/GenBank/DDBJ whole genome shotgun (WGS) entry which is preliminary data.</text>
</comment>
<gene>
    <name evidence="2" type="ORF">OXD698_LOCUS45628</name>
</gene>
<evidence type="ECO:0000313" key="3">
    <source>
        <dbReference type="Proteomes" id="UP000663844"/>
    </source>
</evidence>
<evidence type="ECO:0000256" key="1">
    <source>
        <dbReference type="SAM" id="MobiDB-lite"/>
    </source>
</evidence>
<dbReference type="EMBL" id="CAJOAZ010015333">
    <property type="protein sequence ID" value="CAF4291734.1"/>
    <property type="molecule type" value="Genomic_DNA"/>
</dbReference>
<reference evidence="2" key="1">
    <citation type="submission" date="2021-02" db="EMBL/GenBank/DDBJ databases">
        <authorList>
            <person name="Nowell W R."/>
        </authorList>
    </citation>
    <scope>NUCLEOTIDE SEQUENCE</scope>
</reference>
<name>A0A820HDS1_9BILA</name>
<protein>
    <recommendedName>
        <fullName evidence="4">F-box domain-containing protein</fullName>
    </recommendedName>
</protein>
<dbReference type="AlphaFoldDB" id="A0A820HDS1"/>
<dbReference type="Proteomes" id="UP000663844">
    <property type="component" value="Unassembled WGS sequence"/>
</dbReference>